<dbReference type="PANTHER" id="PTHR37783">
    <property type="entry name" value="MEMBRANE PROTEIN, PUTATIVE (AFU_ORTHOLOGUE AFUA_1G04315)-RELATED"/>
    <property type="match status" value="1"/>
</dbReference>
<evidence type="ECO:0000313" key="2">
    <source>
        <dbReference type="Proteomes" id="UP000076837"/>
    </source>
</evidence>
<sequence length="129" mass="14464">MPTPQPTPPKNLRNTYIAPQAPYLKPILICGVIMALSSRREVISPGSPLYDYALSRLSANGLKYASWAQSGLFYFLFGAHAIETAVFTKRLSKHGVEVLSASWWKWMATCFVGGKYCFVHFDRLVGKFD</sequence>
<name>A0A163DJ57_DIDRA</name>
<dbReference type="AlphaFoldDB" id="A0A163DJ57"/>
<dbReference type="OrthoDB" id="5553410at2759"/>
<keyword evidence="2" id="KW-1185">Reference proteome</keyword>
<dbReference type="Proteomes" id="UP000076837">
    <property type="component" value="Unassembled WGS sequence"/>
</dbReference>
<organism evidence="1 2">
    <name type="scientific">Didymella rabiei</name>
    <name type="common">Chickpea ascochyta blight fungus</name>
    <name type="synonym">Mycosphaerella rabiei</name>
    <dbReference type="NCBI Taxonomy" id="5454"/>
    <lineage>
        <taxon>Eukaryota</taxon>
        <taxon>Fungi</taxon>
        <taxon>Dikarya</taxon>
        <taxon>Ascomycota</taxon>
        <taxon>Pezizomycotina</taxon>
        <taxon>Dothideomycetes</taxon>
        <taxon>Pleosporomycetidae</taxon>
        <taxon>Pleosporales</taxon>
        <taxon>Pleosporineae</taxon>
        <taxon>Didymellaceae</taxon>
        <taxon>Ascochyta</taxon>
    </lineage>
</organism>
<comment type="caution">
    <text evidence="1">The sequence shown here is derived from an EMBL/GenBank/DDBJ whole genome shotgun (WGS) entry which is preliminary data.</text>
</comment>
<dbReference type="PANTHER" id="PTHR37783:SF1">
    <property type="entry name" value="MEMBRANE PROTEIN, PUTATIVE (AFU_ORTHOLOGUE AFUA_1G04315)-RELATED"/>
    <property type="match status" value="1"/>
</dbReference>
<protein>
    <submittedName>
        <fullName evidence="1">Uncharacterized protein</fullName>
    </submittedName>
</protein>
<evidence type="ECO:0000313" key="1">
    <source>
        <dbReference type="EMBL" id="KZM23187.1"/>
    </source>
</evidence>
<gene>
    <name evidence="1" type="ORF">ST47_g5806</name>
</gene>
<reference evidence="1 2" key="1">
    <citation type="journal article" date="2016" name="Sci. Rep.">
        <title>Draft genome sequencing and secretome analysis of fungal phytopathogen Ascochyta rabiei provides insight into the necrotrophic effector repertoire.</title>
        <authorList>
            <person name="Verma S."/>
            <person name="Gazara R.K."/>
            <person name="Nizam S."/>
            <person name="Parween S."/>
            <person name="Chattopadhyay D."/>
            <person name="Verma P.K."/>
        </authorList>
    </citation>
    <scope>NUCLEOTIDE SEQUENCE [LARGE SCALE GENOMIC DNA]</scope>
    <source>
        <strain evidence="1 2">ArDII</strain>
    </source>
</reference>
<proteinExistence type="predicted"/>
<accession>A0A163DJ57</accession>
<dbReference type="EMBL" id="JYNV01000200">
    <property type="protein sequence ID" value="KZM23187.1"/>
    <property type="molecule type" value="Genomic_DNA"/>
</dbReference>